<dbReference type="RefSeq" id="WP_039311974.1">
    <property type="nucleotide sequence ID" value="NZ_CP006905.1"/>
</dbReference>
<protein>
    <submittedName>
        <fullName evidence="1">Uncharacterized protein</fullName>
    </submittedName>
</protein>
<dbReference type="GeneID" id="60854343"/>
<dbReference type="OrthoDB" id="1920357at2"/>
<proteinExistence type="predicted"/>
<dbReference type="EMBL" id="CP006905">
    <property type="protein sequence ID" value="AIY84027.1"/>
    <property type="molecule type" value="Genomic_DNA"/>
</dbReference>
<dbReference type="AlphaFoldDB" id="A0A0A7FWN2"/>
<evidence type="ECO:0000313" key="1">
    <source>
        <dbReference type="EMBL" id="AIY84027.1"/>
    </source>
</evidence>
<name>A0A0A7FWN2_9CLOT</name>
<dbReference type="HOGENOM" id="CLU_1783472_0_0_9"/>
<dbReference type="KEGG" id="cbv:U729_862"/>
<gene>
    <name evidence="1" type="ORF">U729_862</name>
</gene>
<dbReference type="Proteomes" id="UP000030635">
    <property type="component" value="Chromosome"/>
</dbReference>
<dbReference type="STRING" id="1561.NPD11_2130"/>
<evidence type="ECO:0000313" key="2">
    <source>
        <dbReference type="Proteomes" id="UP000030635"/>
    </source>
</evidence>
<dbReference type="eggNOG" id="ENOG5030GAB">
    <property type="taxonomic scope" value="Bacteria"/>
</dbReference>
<accession>A0A0A7FWN2</accession>
<keyword evidence="2" id="KW-1185">Reference proteome</keyword>
<sequence length="148" mass="16983">MIRTVVCHKEGCSGNKFYIETIENKIKATCKECKSEYLYDVGDDNGYELVASCTSCKNDSFKLFRDINKKKIYAKCSECGNPPERIFVDPDGIQISYETKLLQEIKDELTGVNQRLCNLDIKVENVDRGQSILEESLAYVNKYIVEER</sequence>
<reference evidence="1 2" key="1">
    <citation type="journal article" date="2015" name="Infect. Genet. Evol.">
        <title>Genomic sequences of six botulinum neurotoxin-producing strains representing three clostridial species illustrate the mobility and diversity of botulinum neurotoxin genes.</title>
        <authorList>
            <person name="Smith T.J."/>
            <person name="Hill K.K."/>
            <person name="Xie G."/>
            <person name="Foley B.T."/>
            <person name="Williamson C.H."/>
            <person name="Foster J.T."/>
            <person name="Johnson S.L."/>
            <person name="Chertkov O."/>
            <person name="Teshima H."/>
            <person name="Gibbons H.S."/>
            <person name="Johnsky L.A."/>
            <person name="Karavis M.A."/>
            <person name="Smith L.A."/>
        </authorList>
    </citation>
    <scope>NUCLEOTIDE SEQUENCE [LARGE SCALE GENOMIC DNA]</scope>
    <source>
        <strain evidence="1">Sullivan</strain>
    </source>
</reference>
<organism evidence="1 2">
    <name type="scientific">Clostridium baratii str. Sullivan</name>
    <dbReference type="NCBI Taxonomy" id="1415775"/>
    <lineage>
        <taxon>Bacteria</taxon>
        <taxon>Bacillati</taxon>
        <taxon>Bacillota</taxon>
        <taxon>Clostridia</taxon>
        <taxon>Eubacteriales</taxon>
        <taxon>Clostridiaceae</taxon>
        <taxon>Clostridium</taxon>
    </lineage>
</organism>